<name>A0ABN1UQD7_9ACTN</name>
<dbReference type="SUPFAM" id="SSF46689">
    <property type="entry name" value="Homeodomain-like"/>
    <property type="match status" value="1"/>
</dbReference>
<evidence type="ECO:0000313" key="4">
    <source>
        <dbReference type="EMBL" id="GAA1159607.1"/>
    </source>
</evidence>
<dbReference type="RefSeq" id="WP_343909911.1">
    <property type="nucleotide sequence ID" value="NZ_BAAAJE010000026.1"/>
</dbReference>
<evidence type="ECO:0000259" key="3">
    <source>
        <dbReference type="PROSITE" id="PS50977"/>
    </source>
</evidence>
<keyword evidence="5" id="KW-1185">Reference proteome</keyword>
<dbReference type="PROSITE" id="PS50977">
    <property type="entry name" value="HTH_TETR_2"/>
    <property type="match status" value="1"/>
</dbReference>
<evidence type="ECO:0000256" key="1">
    <source>
        <dbReference type="ARBA" id="ARBA00023125"/>
    </source>
</evidence>
<comment type="caution">
    <text evidence="4">The sequence shown here is derived from an EMBL/GenBank/DDBJ whole genome shotgun (WGS) entry which is preliminary data.</text>
</comment>
<dbReference type="EMBL" id="BAAAJE010000026">
    <property type="protein sequence ID" value="GAA1159607.1"/>
    <property type="molecule type" value="Genomic_DNA"/>
</dbReference>
<dbReference type="InterPro" id="IPR001647">
    <property type="entry name" value="HTH_TetR"/>
</dbReference>
<organism evidence="4 5">
    <name type="scientific">Nocardioides aquiterrae</name>
    <dbReference type="NCBI Taxonomy" id="203799"/>
    <lineage>
        <taxon>Bacteria</taxon>
        <taxon>Bacillati</taxon>
        <taxon>Actinomycetota</taxon>
        <taxon>Actinomycetes</taxon>
        <taxon>Propionibacteriales</taxon>
        <taxon>Nocardioidaceae</taxon>
        <taxon>Nocardioides</taxon>
    </lineage>
</organism>
<accession>A0ABN1UQD7</accession>
<protein>
    <recommendedName>
        <fullName evidence="3">HTH tetR-type domain-containing protein</fullName>
    </recommendedName>
</protein>
<dbReference type="Pfam" id="PF00440">
    <property type="entry name" value="TetR_N"/>
    <property type="match status" value="1"/>
</dbReference>
<evidence type="ECO:0000313" key="5">
    <source>
        <dbReference type="Proteomes" id="UP001499979"/>
    </source>
</evidence>
<dbReference type="InterPro" id="IPR009057">
    <property type="entry name" value="Homeodomain-like_sf"/>
</dbReference>
<keyword evidence="1 2" id="KW-0238">DNA-binding</keyword>
<gene>
    <name evidence="4" type="ORF">GCM10009606_42110</name>
</gene>
<dbReference type="Gene3D" id="1.10.357.10">
    <property type="entry name" value="Tetracycline Repressor, domain 2"/>
    <property type="match status" value="1"/>
</dbReference>
<proteinExistence type="predicted"/>
<evidence type="ECO:0000256" key="2">
    <source>
        <dbReference type="PROSITE-ProRule" id="PRU00335"/>
    </source>
</evidence>
<dbReference type="Proteomes" id="UP001499979">
    <property type="component" value="Unassembled WGS sequence"/>
</dbReference>
<sequence>MGAKSMDTRTRLLRVGALAFLEAPGLDPLRGMTLSDIAERAGVSRSTAYRHFDSKEAYLADVSRFLVGDAALFDTESAHVTRASNQARELPLLDGLLHVATADIEALSLTDVWAAMEAFVVGFLRMRTDLHDVAVDGYVEVDRLTYSWYAPVLHAAGRLPRRPLTTEDVGVLMQALVEGAGIRETVQAMVFQRPIGTSGPAGLYAYGVAALLAAVTRTEDDDRNLHQYLEDVFSS</sequence>
<feature type="DNA-binding region" description="H-T-H motif" evidence="2">
    <location>
        <begin position="33"/>
        <end position="52"/>
    </location>
</feature>
<reference evidence="4 5" key="1">
    <citation type="journal article" date="2019" name="Int. J. Syst. Evol. Microbiol.">
        <title>The Global Catalogue of Microorganisms (GCM) 10K type strain sequencing project: providing services to taxonomists for standard genome sequencing and annotation.</title>
        <authorList>
            <consortium name="The Broad Institute Genomics Platform"/>
            <consortium name="The Broad Institute Genome Sequencing Center for Infectious Disease"/>
            <person name="Wu L."/>
            <person name="Ma J."/>
        </authorList>
    </citation>
    <scope>NUCLEOTIDE SEQUENCE [LARGE SCALE GENOMIC DNA]</scope>
    <source>
        <strain evidence="4 5">JCM 11813</strain>
    </source>
</reference>
<feature type="domain" description="HTH tetR-type" evidence="3">
    <location>
        <begin position="7"/>
        <end position="70"/>
    </location>
</feature>